<dbReference type="OrthoDB" id="202021at2157"/>
<reference evidence="5" key="2">
    <citation type="submission" date="2020-09" db="EMBL/GenBank/DDBJ databases">
        <authorList>
            <person name="Sun Q."/>
            <person name="Ohkuma M."/>
        </authorList>
    </citation>
    <scope>NUCLEOTIDE SEQUENCE</scope>
    <source>
        <strain evidence="5">JCM 14359</strain>
    </source>
</reference>
<evidence type="ECO:0000259" key="3">
    <source>
        <dbReference type="Pfam" id="PF04967"/>
    </source>
</evidence>
<keyword evidence="2" id="KW-0804">Transcription</keyword>
<proteinExistence type="predicted"/>
<evidence type="ECO:0000256" key="2">
    <source>
        <dbReference type="ARBA" id="ARBA00023163"/>
    </source>
</evidence>
<evidence type="ECO:0000313" key="5">
    <source>
        <dbReference type="EMBL" id="GGJ03672.1"/>
    </source>
</evidence>
<evidence type="ECO:0000313" key="6">
    <source>
        <dbReference type="Proteomes" id="UP000653099"/>
    </source>
</evidence>
<dbReference type="RefSeq" id="WP_188786471.1">
    <property type="nucleotide sequence ID" value="NZ_BMOC01000005.1"/>
</dbReference>
<dbReference type="EMBL" id="BMOC01000005">
    <property type="protein sequence ID" value="GGJ03672.1"/>
    <property type="molecule type" value="Genomic_DNA"/>
</dbReference>
<dbReference type="PANTHER" id="PTHR34236:SF1">
    <property type="entry name" value="DIMETHYL SULFOXIDE REDUCTASE TRANSCRIPTIONAL ACTIVATOR"/>
    <property type="match status" value="1"/>
</dbReference>
<keyword evidence="1" id="KW-0805">Transcription regulation</keyword>
<dbReference type="Pfam" id="PF15915">
    <property type="entry name" value="BAT"/>
    <property type="match status" value="1"/>
</dbReference>
<comment type="caution">
    <text evidence="5">The sequence shown here is derived from an EMBL/GenBank/DDBJ whole genome shotgun (WGS) entry which is preliminary data.</text>
</comment>
<dbReference type="Proteomes" id="UP000653099">
    <property type="component" value="Unassembled WGS sequence"/>
</dbReference>
<organism evidence="5 6">
    <name type="scientific">Halobellus salinus</name>
    <dbReference type="NCBI Taxonomy" id="931585"/>
    <lineage>
        <taxon>Archaea</taxon>
        <taxon>Methanobacteriati</taxon>
        <taxon>Methanobacteriota</taxon>
        <taxon>Stenosarchaea group</taxon>
        <taxon>Halobacteria</taxon>
        <taxon>Halobacteriales</taxon>
        <taxon>Haloferacaceae</taxon>
        <taxon>Halobellus</taxon>
    </lineage>
</organism>
<evidence type="ECO:0000259" key="4">
    <source>
        <dbReference type="Pfam" id="PF15915"/>
    </source>
</evidence>
<dbReference type="InterPro" id="IPR007050">
    <property type="entry name" value="HTH_bacterioopsin"/>
</dbReference>
<evidence type="ECO:0000256" key="1">
    <source>
        <dbReference type="ARBA" id="ARBA00023015"/>
    </source>
</evidence>
<dbReference type="AlphaFoldDB" id="A0A830EP58"/>
<dbReference type="InterPro" id="IPR031803">
    <property type="entry name" value="BAT_GAF/HTH-assoc"/>
</dbReference>
<reference evidence="5" key="1">
    <citation type="journal article" date="2014" name="Int. J. Syst. Evol. Microbiol.">
        <title>Complete genome sequence of Corynebacterium casei LMG S-19264T (=DSM 44701T), isolated from a smear-ripened cheese.</title>
        <authorList>
            <consortium name="US DOE Joint Genome Institute (JGI-PGF)"/>
            <person name="Walter F."/>
            <person name="Albersmeier A."/>
            <person name="Kalinowski J."/>
            <person name="Ruckert C."/>
        </authorList>
    </citation>
    <scope>NUCLEOTIDE SEQUENCE</scope>
    <source>
        <strain evidence="5">JCM 14359</strain>
    </source>
</reference>
<gene>
    <name evidence="5" type="ORF">GCM10008995_11830</name>
</gene>
<keyword evidence="6" id="KW-1185">Reference proteome</keyword>
<accession>A0A830EP58</accession>
<feature type="domain" description="Bacterioopsin transcriptional activator GAF and HTH associated" evidence="4">
    <location>
        <begin position="8"/>
        <end position="148"/>
    </location>
</feature>
<protein>
    <recommendedName>
        <fullName evidence="7">Bacterio-opsin activator</fullName>
    </recommendedName>
</protein>
<dbReference type="Pfam" id="PF04967">
    <property type="entry name" value="HTH_10"/>
    <property type="match status" value="1"/>
</dbReference>
<sequence>MSDVTATIRLESPTLALTEAVAHDPTATVRPVAGAGTVPDSGRYLFTVRSANFDRFEDGLRGDDTVAGFKRVVPGDTESVYSFAYTPAATLFSPAIAAVDGVSREWINDGTAWTVRVWLPERSGLATLQTYAADNGIEFTLEAVTDYAAPVGPDSGLTPKQERALEVALERGYFEEPRGATLEDVAAELGITQPAAGGLLRRGLKRLVVAATDDGRGE</sequence>
<dbReference type="PANTHER" id="PTHR34236">
    <property type="entry name" value="DIMETHYL SULFOXIDE REDUCTASE TRANSCRIPTIONAL ACTIVATOR"/>
    <property type="match status" value="1"/>
</dbReference>
<name>A0A830EP58_9EURY</name>
<feature type="domain" description="HTH bat-type" evidence="3">
    <location>
        <begin position="157"/>
        <end position="208"/>
    </location>
</feature>
<evidence type="ECO:0008006" key="7">
    <source>
        <dbReference type="Google" id="ProtNLM"/>
    </source>
</evidence>